<comment type="caution">
    <text evidence="1">The sequence shown here is derived from an EMBL/GenBank/DDBJ whole genome shotgun (WGS) entry which is preliminary data.</text>
</comment>
<protein>
    <submittedName>
        <fullName evidence="1">Uncharacterized protein</fullName>
    </submittedName>
</protein>
<sequence>MSVRSLGSPGASWPSSADAPFASADTTSVGSGFQERNRTLLGILEQRWTIHPSIATLLLAFKSFVGLELARRTTDPKVATLLVKVQDTMTGFVQTFPLVKPGSENNALFLRQVSDLGAAMALDIGDCGTLCQGFHQKSFTGKIFSKATFDGKFRDMGRRLDERRRELDSILLRATSSSLQADVQATSASGCASGRARGAVGLLWFKRYCDGFRIIRPSAIHPRRLRGFGSFSVSQGQARGNGESVYGLPRLTICQ</sequence>
<proteinExistence type="predicted"/>
<dbReference type="EMBL" id="JARKIB010000007">
    <property type="protein sequence ID" value="KAJ7778477.1"/>
    <property type="molecule type" value="Genomic_DNA"/>
</dbReference>
<reference evidence="1" key="1">
    <citation type="submission" date="2023-03" db="EMBL/GenBank/DDBJ databases">
        <title>Massive genome expansion in bonnet fungi (Mycena s.s.) driven by repeated elements and novel gene families across ecological guilds.</title>
        <authorList>
            <consortium name="Lawrence Berkeley National Laboratory"/>
            <person name="Harder C.B."/>
            <person name="Miyauchi S."/>
            <person name="Viragh M."/>
            <person name="Kuo A."/>
            <person name="Thoen E."/>
            <person name="Andreopoulos B."/>
            <person name="Lu D."/>
            <person name="Skrede I."/>
            <person name="Drula E."/>
            <person name="Henrissat B."/>
            <person name="Morin E."/>
            <person name="Kohler A."/>
            <person name="Barry K."/>
            <person name="LaButti K."/>
            <person name="Morin E."/>
            <person name="Salamov A."/>
            <person name="Lipzen A."/>
            <person name="Mereny Z."/>
            <person name="Hegedus B."/>
            <person name="Baldrian P."/>
            <person name="Stursova M."/>
            <person name="Weitz H."/>
            <person name="Taylor A."/>
            <person name="Grigoriev I.V."/>
            <person name="Nagy L.G."/>
            <person name="Martin F."/>
            <person name="Kauserud H."/>
        </authorList>
    </citation>
    <scope>NUCLEOTIDE SEQUENCE</scope>
    <source>
        <strain evidence="1">CBHHK182m</strain>
    </source>
</reference>
<dbReference type="Proteomes" id="UP001215598">
    <property type="component" value="Unassembled WGS sequence"/>
</dbReference>
<name>A0AAD7K4Y6_9AGAR</name>
<dbReference type="AlphaFoldDB" id="A0AAD7K4Y6"/>
<accession>A0AAD7K4Y6</accession>
<organism evidence="1 2">
    <name type="scientific">Mycena metata</name>
    <dbReference type="NCBI Taxonomy" id="1033252"/>
    <lineage>
        <taxon>Eukaryota</taxon>
        <taxon>Fungi</taxon>
        <taxon>Dikarya</taxon>
        <taxon>Basidiomycota</taxon>
        <taxon>Agaricomycotina</taxon>
        <taxon>Agaricomycetes</taxon>
        <taxon>Agaricomycetidae</taxon>
        <taxon>Agaricales</taxon>
        <taxon>Marasmiineae</taxon>
        <taxon>Mycenaceae</taxon>
        <taxon>Mycena</taxon>
    </lineage>
</organism>
<evidence type="ECO:0000313" key="1">
    <source>
        <dbReference type="EMBL" id="KAJ7778477.1"/>
    </source>
</evidence>
<evidence type="ECO:0000313" key="2">
    <source>
        <dbReference type="Proteomes" id="UP001215598"/>
    </source>
</evidence>
<gene>
    <name evidence="1" type="ORF">B0H16DRAFT_888213</name>
</gene>
<keyword evidence="2" id="KW-1185">Reference proteome</keyword>